<gene>
    <name evidence="1" type="ORF">GCM10007067_10320</name>
</gene>
<keyword evidence="2" id="KW-1185">Reference proteome</keyword>
<dbReference type="EMBL" id="BMYD01000001">
    <property type="protein sequence ID" value="GHA75147.1"/>
    <property type="molecule type" value="Genomic_DNA"/>
</dbReference>
<sequence length="62" mass="6877">MTVVFQRAIPTPCTGVCQLGPDGLCDGCFRTGDEIASWSCMSDDQRLQLMDEVLPEREARRA</sequence>
<dbReference type="PANTHER" id="PTHR35175">
    <property type="entry name" value="DUF1289 DOMAIN-CONTAINING PROTEIN"/>
    <property type="match status" value="1"/>
</dbReference>
<comment type="caution">
    <text evidence="1">The sequence shown here is derived from an EMBL/GenBank/DDBJ whole genome shotgun (WGS) entry which is preliminary data.</text>
</comment>
<dbReference type="Proteomes" id="UP000646426">
    <property type="component" value="Unassembled WGS sequence"/>
</dbReference>
<accession>A0A918W7T4</accession>
<reference evidence="1" key="1">
    <citation type="journal article" date="2014" name="Int. J. Syst. Evol. Microbiol.">
        <title>Complete genome sequence of Corynebacterium casei LMG S-19264T (=DSM 44701T), isolated from a smear-ripened cheese.</title>
        <authorList>
            <consortium name="US DOE Joint Genome Institute (JGI-PGF)"/>
            <person name="Walter F."/>
            <person name="Albersmeier A."/>
            <person name="Kalinowski J."/>
            <person name="Ruckert C."/>
        </authorList>
    </citation>
    <scope>NUCLEOTIDE SEQUENCE</scope>
    <source>
        <strain evidence="1">KCTC 23077</strain>
    </source>
</reference>
<dbReference type="PANTHER" id="PTHR35175:SF2">
    <property type="entry name" value="DUF1289 DOMAIN-CONTAINING PROTEIN"/>
    <property type="match status" value="1"/>
</dbReference>
<dbReference type="AlphaFoldDB" id="A0A918W7T4"/>
<dbReference type="InterPro" id="IPR010710">
    <property type="entry name" value="DUF1289"/>
</dbReference>
<evidence type="ECO:0000313" key="2">
    <source>
        <dbReference type="Proteomes" id="UP000646426"/>
    </source>
</evidence>
<reference evidence="1" key="2">
    <citation type="submission" date="2020-09" db="EMBL/GenBank/DDBJ databases">
        <authorList>
            <person name="Sun Q."/>
            <person name="Kim S."/>
        </authorList>
    </citation>
    <scope>NUCLEOTIDE SEQUENCE</scope>
    <source>
        <strain evidence="1">KCTC 23077</strain>
    </source>
</reference>
<organism evidence="1 2">
    <name type="scientific">Cognatilysobacter bugurensis</name>
    <dbReference type="NCBI Taxonomy" id="543356"/>
    <lineage>
        <taxon>Bacteria</taxon>
        <taxon>Pseudomonadati</taxon>
        <taxon>Pseudomonadota</taxon>
        <taxon>Gammaproteobacteria</taxon>
        <taxon>Lysobacterales</taxon>
        <taxon>Lysobacteraceae</taxon>
        <taxon>Cognatilysobacter</taxon>
    </lineage>
</organism>
<evidence type="ECO:0008006" key="3">
    <source>
        <dbReference type="Google" id="ProtNLM"/>
    </source>
</evidence>
<name>A0A918W7T4_9GAMM</name>
<protein>
    <recommendedName>
        <fullName evidence="3">DUF1289 domain-containing protein</fullName>
    </recommendedName>
</protein>
<evidence type="ECO:0000313" key="1">
    <source>
        <dbReference type="EMBL" id="GHA75147.1"/>
    </source>
</evidence>
<proteinExistence type="predicted"/>
<dbReference type="Pfam" id="PF06945">
    <property type="entry name" value="DUF1289"/>
    <property type="match status" value="1"/>
</dbReference>